<dbReference type="OrthoDB" id="5126881at2759"/>
<name>A0A5N5WKA2_9EURO</name>
<feature type="binding site" evidence="6">
    <location>
        <position position="175"/>
    </location>
    <ligand>
        <name>dimethylallyl phosphate</name>
        <dbReference type="ChEBI" id="CHEBI:88052"/>
    </ligand>
</feature>
<dbReference type="GO" id="GO:0106141">
    <property type="term" value="F:flavin prenyltransferase activity"/>
    <property type="evidence" value="ECO:0007669"/>
    <property type="project" value="UniProtKB-EC"/>
</dbReference>
<dbReference type="NCBIfam" id="TIGR00421">
    <property type="entry name" value="ubiX_pad"/>
    <property type="match status" value="1"/>
</dbReference>
<dbReference type="HAMAP" id="MF_01984">
    <property type="entry name" value="ubiX_pad"/>
    <property type="match status" value="1"/>
</dbReference>
<protein>
    <recommendedName>
        <fullName evidence="6">Flavin prenyltransferase PAD1, mitochondrial</fullName>
        <ecNumber evidence="6">2.5.1.129</ecNumber>
    </recommendedName>
</protein>
<dbReference type="InterPro" id="IPR036551">
    <property type="entry name" value="Flavin_trans-like"/>
</dbReference>
<dbReference type="FunFam" id="3.40.50.1950:FF:000001">
    <property type="entry name" value="Flavin prenyltransferase UbiX"/>
    <property type="match status" value="1"/>
</dbReference>
<feature type="binding site" evidence="6">
    <location>
        <begin position="110"/>
        <end position="113"/>
    </location>
    <ligand>
        <name>FMN</name>
        <dbReference type="ChEBI" id="CHEBI:58210"/>
    </ligand>
</feature>
<proteinExistence type="inferred from homology"/>
<feature type="binding site" evidence="6">
    <location>
        <position position="191"/>
    </location>
    <ligand>
        <name>dimethylallyl phosphate</name>
        <dbReference type="ChEBI" id="CHEBI:88052"/>
    </ligand>
</feature>
<dbReference type="InterPro" id="IPR004507">
    <property type="entry name" value="UbiX-like"/>
</dbReference>
<keyword evidence="3 6" id="KW-0288">FMN</keyword>
<comment type="function">
    <text evidence="6">Flavin prenyltransferase that catalyzes the synthesis of the prenylated FMN cofactor (prenyl-FMN) for the ferulic acid decarboxylase FDC1. The prenyltransferase is metal-independent and links a dimethylallyl moiety from dimethylallyl monophosphate (DMAP) to the flavin N5 and C6 atoms of FMN.</text>
</comment>
<comment type="similarity">
    <text evidence="5 6">Belongs to the UbiX/PAD1 family.</text>
</comment>
<reference evidence="9 10" key="1">
    <citation type="submission" date="2019-04" db="EMBL/GenBank/DDBJ databases">
        <title>Friends and foes A comparative genomics study of 23 Aspergillus species from section Flavi.</title>
        <authorList>
            <consortium name="DOE Joint Genome Institute"/>
            <person name="Kjaerbolling I."/>
            <person name="Vesth T."/>
            <person name="Frisvad J.C."/>
            <person name="Nybo J.L."/>
            <person name="Theobald S."/>
            <person name="Kildgaard S."/>
            <person name="Isbrandt T."/>
            <person name="Kuo A."/>
            <person name="Sato A."/>
            <person name="Lyhne E.K."/>
            <person name="Kogle M.E."/>
            <person name="Wiebenga A."/>
            <person name="Kun R.S."/>
            <person name="Lubbers R.J."/>
            <person name="Makela M.R."/>
            <person name="Barry K."/>
            <person name="Chovatia M."/>
            <person name="Clum A."/>
            <person name="Daum C."/>
            <person name="Haridas S."/>
            <person name="He G."/>
            <person name="LaButti K."/>
            <person name="Lipzen A."/>
            <person name="Mondo S."/>
            <person name="Riley R."/>
            <person name="Salamov A."/>
            <person name="Simmons B.A."/>
            <person name="Magnuson J.K."/>
            <person name="Henrissat B."/>
            <person name="Mortensen U.H."/>
            <person name="Larsen T.O."/>
            <person name="Devries R.P."/>
            <person name="Grigoriev I.V."/>
            <person name="Machida M."/>
            <person name="Baker S.E."/>
            <person name="Andersen M.R."/>
        </authorList>
    </citation>
    <scope>NUCLEOTIDE SEQUENCE [LARGE SCALE GENOMIC DNA]</scope>
    <source>
        <strain evidence="9 10">CBS 151.66</strain>
    </source>
</reference>
<feature type="domain" description="Flavoprotein" evidence="8">
    <location>
        <begin position="25"/>
        <end position="196"/>
    </location>
</feature>
<dbReference type="Proteomes" id="UP000326565">
    <property type="component" value="Unassembled WGS sequence"/>
</dbReference>
<keyword evidence="4 6" id="KW-0808">Transferase</keyword>
<keyword evidence="6" id="KW-0496">Mitochondrion</keyword>
<dbReference type="GO" id="GO:0005739">
    <property type="term" value="C:mitochondrion"/>
    <property type="evidence" value="ECO:0007669"/>
    <property type="project" value="UniProtKB-SubCell"/>
</dbReference>
<evidence type="ECO:0000256" key="4">
    <source>
        <dbReference type="ARBA" id="ARBA00022679"/>
    </source>
</evidence>
<evidence type="ECO:0000256" key="5">
    <source>
        <dbReference type="ARBA" id="ARBA00060793"/>
    </source>
</evidence>
<accession>A0A5N5WKA2</accession>
<evidence type="ECO:0000259" key="8">
    <source>
        <dbReference type="Pfam" id="PF02441"/>
    </source>
</evidence>
<evidence type="ECO:0000256" key="7">
    <source>
        <dbReference type="SAM" id="MobiDB-lite"/>
    </source>
</evidence>
<feature type="compositionally biased region" description="Polar residues" evidence="7">
    <location>
        <begin position="1"/>
        <end position="11"/>
    </location>
</feature>
<evidence type="ECO:0000256" key="3">
    <source>
        <dbReference type="ARBA" id="ARBA00022643"/>
    </source>
</evidence>
<dbReference type="EMBL" id="ML732481">
    <property type="protein sequence ID" value="KAB8067482.1"/>
    <property type="molecule type" value="Genomic_DNA"/>
</dbReference>
<keyword evidence="1 6" id="KW-0637">Prenyltransferase</keyword>
<feature type="region of interest" description="Disordered" evidence="7">
    <location>
        <begin position="1"/>
        <end position="24"/>
    </location>
</feature>
<evidence type="ECO:0000313" key="10">
    <source>
        <dbReference type="Proteomes" id="UP000326565"/>
    </source>
</evidence>
<dbReference type="NCBIfam" id="NF004685">
    <property type="entry name" value="PRK06029.1"/>
    <property type="match status" value="1"/>
</dbReference>
<feature type="binding site" evidence="6">
    <location>
        <position position="145"/>
    </location>
    <ligand>
        <name>FMN</name>
        <dbReference type="ChEBI" id="CHEBI:58210"/>
    </ligand>
</feature>
<feature type="binding site" evidence="6">
    <location>
        <position position="59"/>
    </location>
    <ligand>
        <name>FMN</name>
        <dbReference type="ChEBI" id="CHEBI:58210"/>
    </ligand>
</feature>
<dbReference type="PANTHER" id="PTHR43374:SF1">
    <property type="entry name" value="FLAVIN PRENYLTRANSFERASE PAD1, MITOCHONDRIAL"/>
    <property type="match status" value="1"/>
</dbReference>
<dbReference type="InterPro" id="IPR003382">
    <property type="entry name" value="Flavoprotein"/>
</dbReference>
<dbReference type="Gene3D" id="3.40.50.1950">
    <property type="entry name" value="Flavin prenyltransferase-like"/>
    <property type="match status" value="1"/>
</dbReference>
<feature type="binding site" evidence="6">
    <location>
        <begin position="33"/>
        <end position="35"/>
    </location>
    <ligand>
        <name>FMN</name>
        <dbReference type="ChEBI" id="CHEBI:58210"/>
    </ligand>
</feature>
<comment type="subunit">
    <text evidence="6">Oligomer.</text>
</comment>
<organism evidence="9 10">
    <name type="scientific">Aspergillus leporis</name>
    <dbReference type="NCBI Taxonomy" id="41062"/>
    <lineage>
        <taxon>Eukaryota</taxon>
        <taxon>Fungi</taxon>
        <taxon>Dikarya</taxon>
        <taxon>Ascomycota</taxon>
        <taxon>Pezizomycotina</taxon>
        <taxon>Eurotiomycetes</taxon>
        <taxon>Eurotiomycetidae</taxon>
        <taxon>Eurotiales</taxon>
        <taxon>Aspergillaceae</taxon>
        <taxon>Aspergillus</taxon>
        <taxon>Aspergillus subgen. Circumdati</taxon>
    </lineage>
</organism>
<comment type="catalytic activity">
    <reaction evidence="6">
        <text>dimethylallyl phosphate + FMNH2 = prenylated FMNH2 + phosphate</text>
        <dbReference type="Rhea" id="RHEA:37743"/>
        <dbReference type="ChEBI" id="CHEBI:43474"/>
        <dbReference type="ChEBI" id="CHEBI:57618"/>
        <dbReference type="ChEBI" id="CHEBI:87467"/>
        <dbReference type="ChEBI" id="CHEBI:88052"/>
        <dbReference type="EC" id="2.5.1.129"/>
    </reaction>
</comment>
<keyword evidence="2 6" id="KW-0285">Flavoprotein</keyword>
<dbReference type="GO" id="GO:0016831">
    <property type="term" value="F:carboxy-lyase activity"/>
    <property type="evidence" value="ECO:0007669"/>
    <property type="project" value="TreeGrafter"/>
</dbReference>
<dbReference type="SUPFAM" id="SSF52507">
    <property type="entry name" value="Homo-oligomeric flavin-containing Cys decarboxylases, HFCD"/>
    <property type="match status" value="1"/>
</dbReference>
<evidence type="ECO:0000256" key="1">
    <source>
        <dbReference type="ARBA" id="ARBA00022602"/>
    </source>
</evidence>
<dbReference type="AlphaFoldDB" id="A0A5N5WKA2"/>
<evidence type="ECO:0000313" key="9">
    <source>
        <dbReference type="EMBL" id="KAB8067482.1"/>
    </source>
</evidence>
<dbReference type="EC" id="2.5.1.129" evidence="6"/>
<sequence>MSAYSSQSPLSKEQGIPSQPRERRKRIVVGMTGATGAKLGIQMLTTLRRLNIETHLIMSKWAEATCKHETDYHPSNVRSLADCVYSNNDMSAPIASGSFRADGMIIIPCSMKSLAAVSNGFCDDLISRAADVMLKERRTLVLVTRESPLSVVHLRNMISVSESGGIIFPPVPAFYMRPAEICDILDHIVGRVLDLLNLDTGDFERWNGLGKK</sequence>
<gene>
    <name evidence="6" type="primary">PAD1</name>
    <name evidence="9" type="ORF">BDV29DRAFT_200210</name>
</gene>
<dbReference type="Pfam" id="PF02441">
    <property type="entry name" value="Flavoprotein"/>
    <property type="match status" value="1"/>
</dbReference>
<comment type="subcellular location">
    <subcellularLocation>
        <location evidence="6">Mitochondrion</location>
    </subcellularLocation>
</comment>
<evidence type="ECO:0000256" key="2">
    <source>
        <dbReference type="ARBA" id="ARBA00022630"/>
    </source>
</evidence>
<evidence type="ECO:0000256" key="6">
    <source>
        <dbReference type="HAMAP-Rule" id="MF_03197"/>
    </source>
</evidence>
<keyword evidence="10" id="KW-1185">Reference proteome</keyword>
<dbReference type="PANTHER" id="PTHR43374">
    <property type="entry name" value="FLAVIN PRENYLTRANSFERASE"/>
    <property type="match status" value="1"/>
</dbReference>